<evidence type="ECO:0000313" key="1">
    <source>
        <dbReference type="EMBL" id="GID75154.1"/>
    </source>
</evidence>
<organism evidence="1 2">
    <name type="scientific">Paractinoplanes deccanensis</name>
    <dbReference type="NCBI Taxonomy" id="113561"/>
    <lineage>
        <taxon>Bacteria</taxon>
        <taxon>Bacillati</taxon>
        <taxon>Actinomycetota</taxon>
        <taxon>Actinomycetes</taxon>
        <taxon>Micromonosporales</taxon>
        <taxon>Micromonosporaceae</taxon>
        <taxon>Paractinoplanes</taxon>
    </lineage>
</organism>
<sequence length="226" mass="25414">MTDMSDLRGSDLKHCPQCGRALPVSEFHRNARRPDGLAFYCKQCAAERSEASRRKRGVKEQRRASEPVPEGSKWCPDCEEVKPLVDFARTKASKSGYHTYCRPCHNARGREAKQRLYGGTREYHLRHRYGITDAEAKELLAEQGGVCAICGAPDPQHVDHDHRTGWVRGILCFNCNGGLGQFRDSPAYLAEAITYLKGTTWQRTLIHPGVYRISSPTRGRPPSRSS</sequence>
<dbReference type="Gene3D" id="3.40.1800.10">
    <property type="entry name" value="His-Me finger endonucleases"/>
    <property type="match status" value="1"/>
</dbReference>
<keyword evidence="2" id="KW-1185">Reference proteome</keyword>
<dbReference type="InterPro" id="IPR044925">
    <property type="entry name" value="His-Me_finger_sf"/>
</dbReference>
<dbReference type="GO" id="GO:0004519">
    <property type="term" value="F:endonuclease activity"/>
    <property type="evidence" value="ECO:0007669"/>
    <property type="project" value="UniProtKB-KW"/>
</dbReference>
<keyword evidence="1" id="KW-0255">Endonuclease</keyword>
<dbReference type="InterPro" id="IPR038563">
    <property type="entry name" value="Endonuclease_7_sf"/>
</dbReference>
<dbReference type="Proteomes" id="UP000609879">
    <property type="component" value="Unassembled WGS sequence"/>
</dbReference>
<accession>A0ABQ3Y579</accession>
<keyword evidence="1" id="KW-0378">Hydrolase</keyword>
<dbReference type="InterPro" id="IPR004211">
    <property type="entry name" value="Endonuclease_7"/>
</dbReference>
<gene>
    <name evidence="1" type="ORF">Ade02nite_37950</name>
</gene>
<dbReference type="SUPFAM" id="SSF54060">
    <property type="entry name" value="His-Me finger endonucleases"/>
    <property type="match status" value="1"/>
</dbReference>
<keyword evidence="1" id="KW-0540">Nuclease</keyword>
<proteinExistence type="predicted"/>
<dbReference type="Pfam" id="PF02945">
    <property type="entry name" value="Endonuclease_7"/>
    <property type="match status" value="1"/>
</dbReference>
<reference evidence="1 2" key="1">
    <citation type="submission" date="2021-01" db="EMBL/GenBank/DDBJ databases">
        <title>Whole genome shotgun sequence of Actinoplanes deccanensis NBRC 13994.</title>
        <authorList>
            <person name="Komaki H."/>
            <person name="Tamura T."/>
        </authorList>
    </citation>
    <scope>NUCLEOTIDE SEQUENCE [LARGE SCALE GENOMIC DNA]</scope>
    <source>
        <strain evidence="1 2">NBRC 13994</strain>
    </source>
</reference>
<dbReference type="EMBL" id="BOMI01000070">
    <property type="protein sequence ID" value="GID75154.1"/>
    <property type="molecule type" value="Genomic_DNA"/>
</dbReference>
<name>A0ABQ3Y579_9ACTN</name>
<protein>
    <submittedName>
        <fullName evidence="1">Recombination endonuclease VII</fullName>
    </submittedName>
</protein>
<evidence type="ECO:0000313" key="2">
    <source>
        <dbReference type="Proteomes" id="UP000609879"/>
    </source>
</evidence>
<comment type="caution">
    <text evidence="1">The sequence shown here is derived from an EMBL/GenBank/DDBJ whole genome shotgun (WGS) entry which is preliminary data.</text>
</comment>